<dbReference type="Proteomes" id="UP000243217">
    <property type="component" value="Unassembled WGS sequence"/>
</dbReference>
<dbReference type="PROSITE" id="PS50102">
    <property type="entry name" value="RRM"/>
    <property type="match status" value="1"/>
</dbReference>
<dbReference type="OrthoDB" id="439808at2759"/>
<dbReference type="InterPro" id="IPR012677">
    <property type="entry name" value="Nucleotide-bd_a/b_plait_sf"/>
</dbReference>
<proteinExistence type="predicted"/>
<feature type="domain" description="RRM" evidence="2">
    <location>
        <begin position="5"/>
        <end position="86"/>
    </location>
</feature>
<dbReference type="Pfam" id="PF00076">
    <property type="entry name" value="RRM_1"/>
    <property type="match status" value="1"/>
</dbReference>
<evidence type="ECO:0000313" key="4">
    <source>
        <dbReference type="Proteomes" id="UP000243217"/>
    </source>
</evidence>
<dbReference type="SUPFAM" id="SSF54928">
    <property type="entry name" value="RNA-binding domain, RBD"/>
    <property type="match status" value="1"/>
</dbReference>
<dbReference type="EMBL" id="JNBS01001963">
    <property type="protein sequence ID" value="OQR96557.1"/>
    <property type="molecule type" value="Genomic_DNA"/>
</dbReference>
<dbReference type="Gene3D" id="3.30.70.330">
    <property type="match status" value="1"/>
</dbReference>
<gene>
    <name evidence="3" type="ORF">THRCLA_07252</name>
</gene>
<dbReference type="AlphaFoldDB" id="A0A1V9ZF29"/>
<protein>
    <recommendedName>
        <fullName evidence="2">RRM domain-containing protein</fullName>
    </recommendedName>
</protein>
<accession>A0A1V9ZF29</accession>
<keyword evidence="1" id="KW-0694">RNA-binding</keyword>
<organism evidence="3 4">
    <name type="scientific">Thraustotheca clavata</name>
    <dbReference type="NCBI Taxonomy" id="74557"/>
    <lineage>
        <taxon>Eukaryota</taxon>
        <taxon>Sar</taxon>
        <taxon>Stramenopiles</taxon>
        <taxon>Oomycota</taxon>
        <taxon>Saprolegniomycetes</taxon>
        <taxon>Saprolegniales</taxon>
        <taxon>Achlyaceae</taxon>
        <taxon>Thraustotheca</taxon>
    </lineage>
</organism>
<evidence type="ECO:0000259" key="2">
    <source>
        <dbReference type="PROSITE" id="PS50102"/>
    </source>
</evidence>
<dbReference type="PANTHER" id="PTHR15241:SF304">
    <property type="entry name" value="RRM DOMAIN-CONTAINING PROTEIN"/>
    <property type="match status" value="1"/>
</dbReference>
<dbReference type="InterPro" id="IPR000504">
    <property type="entry name" value="RRM_dom"/>
</dbReference>
<reference evidence="3 4" key="1">
    <citation type="journal article" date="2014" name="Genome Biol. Evol.">
        <title>The secreted proteins of Achlya hypogyna and Thraustotheca clavata identify the ancestral oomycete secretome and reveal gene acquisitions by horizontal gene transfer.</title>
        <authorList>
            <person name="Misner I."/>
            <person name="Blouin N."/>
            <person name="Leonard G."/>
            <person name="Richards T.A."/>
            <person name="Lane C.E."/>
        </authorList>
    </citation>
    <scope>NUCLEOTIDE SEQUENCE [LARGE SCALE GENOMIC DNA]</scope>
    <source>
        <strain evidence="3 4">ATCC 34112</strain>
    </source>
</reference>
<dbReference type="PANTHER" id="PTHR15241">
    <property type="entry name" value="TRANSFORMER-2-RELATED"/>
    <property type="match status" value="1"/>
</dbReference>
<keyword evidence="4" id="KW-1185">Reference proteome</keyword>
<comment type="caution">
    <text evidence="3">The sequence shown here is derived from an EMBL/GenBank/DDBJ whole genome shotgun (WGS) entry which is preliminary data.</text>
</comment>
<sequence length="143" mass="16508">MEKKTRVYVGQVPSWLLNEQALLSHFNKYGNVSKVVVHRDLMSYDAPGFGFLEFSSKDIALKAMEEINKECGNIGDKDTTMMFARMAMERGVPKVREDYSKTFQNTIVSQRFSQAVDEEDEDEQFLHTLSQRSMHSQRNIAFV</sequence>
<evidence type="ECO:0000256" key="1">
    <source>
        <dbReference type="PROSITE-ProRule" id="PRU00176"/>
    </source>
</evidence>
<name>A0A1V9ZF29_9STRA</name>
<dbReference type="InterPro" id="IPR035979">
    <property type="entry name" value="RBD_domain_sf"/>
</dbReference>
<dbReference type="SMART" id="SM00360">
    <property type="entry name" value="RRM"/>
    <property type="match status" value="1"/>
</dbReference>
<dbReference type="GO" id="GO:0003723">
    <property type="term" value="F:RNA binding"/>
    <property type="evidence" value="ECO:0007669"/>
    <property type="project" value="UniProtKB-UniRule"/>
</dbReference>
<evidence type="ECO:0000313" key="3">
    <source>
        <dbReference type="EMBL" id="OQR96557.1"/>
    </source>
</evidence>